<evidence type="ECO:0000313" key="4">
    <source>
        <dbReference type="Proteomes" id="UP001058533"/>
    </source>
</evidence>
<organism evidence="3 4">
    <name type="scientific">Sphingomonas qomolangmaensis</name>
    <dbReference type="NCBI Taxonomy" id="2918765"/>
    <lineage>
        <taxon>Bacteria</taxon>
        <taxon>Pseudomonadati</taxon>
        <taxon>Pseudomonadota</taxon>
        <taxon>Alphaproteobacteria</taxon>
        <taxon>Sphingomonadales</taxon>
        <taxon>Sphingomonadaceae</taxon>
        <taxon>Sphingomonas</taxon>
    </lineage>
</organism>
<dbReference type="EMBL" id="CP101740">
    <property type="protein sequence ID" value="UUL83841.1"/>
    <property type="molecule type" value="Genomic_DNA"/>
</dbReference>
<name>A0ABY5LCK7_9SPHN</name>
<accession>A0ABY5LCK7</accession>
<dbReference type="PANTHER" id="PTHR37464:SF1">
    <property type="entry name" value="BLL2463 PROTEIN"/>
    <property type="match status" value="1"/>
</dbReference>
<feature type="transmembrane region" description="Helical" evidence="1">
    <location>
        <begin position="6"/>
        <end position="26"/>
    </location>
</feature>
<feature type="domain" description="Aerotolerance regulator N-terminal" evidence="2">
    <location>
        <begin position="4"/>
        <end position="77"/>
    </location>
</feature>
<sequence length="375" mass="40287">MTPELLAPLGLLALASILLPIAIHLARRTEMRPVDFAALRWLDARPRPRQRLRIDEWLLLATRILLLALVAILLAGPIMWGAEDRRAVVAVFPGIAAPAIGEDVRGVWLAPGFPSVAEVSPPRPERPATLIRRLDAALAPGVKLTIIVPPVLGDLDAERPRLSREVTWRVVDAPVPAAAPTVAPPIAIRHAPSMRGAVRYFRAAATALAPPDRLSDIATLDQPIPSAIRHIIWIDSGELPAPILDLAADGATVLVGSDTLLALDAPPRTVWRDAEGQPLATEQRHGKGRVLRLTRPIDPAAMPILLDATFPDSLAQLLYPAPPPARAAAADHAPLTGPPAWPQPPLDLAPWFALAIALVFAIERLLATRPRRVIA</sequence>
<dbReference type="InterPro" id="IPR024163">
    <property type="entry name" value="Aerotolerance_reg_N"/>
</dbReference>
<proteinExistence type="predicted"/>
<dbReference type="PANTHER" id="PTHR37464">
    <property type="entry name" value="BLL2463 PROTEIN"/>
    <property type="match status" value="1"/>
</dbReference>
<dbReference type="NCBIfam" id="TIGR02226">
    <property type="entry name" value="two_anch"/>
    <property type="match status" value="1"/>
</dbReference>
<dbReference type="InterPro" id="IPR011933">
    <property type="entry name" value="Double_TM_dom"/>
</dbReference>
<protein>
    <submittedName>
        <fullName evidence="3">BatA domain-containing protein</fullName>
    </submittedName>
</protein>
<keyword evidence="1" id="KW-0812">Transmembrane</keyword>
<evidence type="ECO:0000259" key="2">
    <source>
        <dbReference type="Pfam" id="PF07584"/>
    </source>
</evidence>
<keyword evidence="1" id="KW-1133">Transmembrane helix</keyword>
<evidence type="ECO:0000313" key="3">
    <source>
        <dbReference type="EMBL" id="UUL83841.1"/>
    </source>
</evidence>
<dbReference type="RefSeq" id="WP_256507677.1">
    <property type="nucleotide sequence ID" value="NZ_CP101740.1"/>
</dbReference>
<feature type="transmembrane region" description="Helical" evidence="1">
    <location>
        <begin position="57"/>
        <end position="80"/>
    </location>
</feature>
<dbReference type="Pfam" id="PF07584">
    <property type="entry name" value="BatA"/>
    <property type="match status" value="1"/>
</dbReference>
<keyword evidence="1" id="KW-0472">Membrane</keyword>
<gene>
    <name evidence="3" type="ORF">NMP03_06505</name>
</gene>
<dbReference type="Proteomes" id="UP001058533">
    <property type="component" value="Chromosome"/>
</dbReference>
<evidence type="ECO:0000256" key="1">
    <source>
        <dbReference type="SAM" id="Phobius"/>
    </source>
</evidence>
<reference evidence="3" key="1">
    <citation type="submission" date="2022-07" db="EMBL/GenBank/DDBJ databases">
        <title>Sphingomonas sp. nov., a novel bacterium isolated from the north slope of the Mount Everest.</title>
        <authorList>
            <person name="Cui X."/>
            <person name="Liu Y."/>
        </authorList>
    </citation>
    <scope>NUCLEOTIDE SEQUENCE</scope>
    <source>
        <strain evidence="3">S5-59</strain>
    </source>
</reference>
<feature type="transmembrane region" description="Helical" evidence="1">
    <location>
        <begin position="348"/>
        <end position="367"/>
    </location>
</feature>
<keyword evidence="4" id="KW-1185">Reference proteome</keyword>